<accession>A0ABN2YH39</accession>
<dbReference type="Pfam" id="PF13692">
    <property type="entry name" value="Glyco_trans_1_4"/>
    <property type="match status" value="1"/>
</dbReference>
<feature type="domain" description="Glycosyltransferase subfamily 4-like N-terminal" evidence="3">
    <location>
        <begin position="22"/>
        <end position="178"/>
    </location>
</feature>
<name>A0ABN2YH39_9ACTN</name>
<keyword evidence="5" id="KW-1185">Reference proteome</keyword>
<keyword evidence="1" id="KW-0328">Glycosyltransferase</keyword>
<reference evidence="4 5" key="1">
    <citation type="journal article" date="2019" name="Int. J. Syst. Evol. Microbiol.">
        <title>The Global Catalogue of Microorganisms (GCM) 10K type strain sequencing project: providing services to taxonomists for standard genome sequencing and annotation.</title>
        <authorList>
            <consortium name="The Broad Institute Genomics Platform"/>
            <consortium name="The Broad Institute Genome Sequencing Center for Infectious Disease"/>
            <person name="Wu L."/>
            <person name="Ma J."/>
        </authorList>
    </citation>
    <scope>NUCLEOTIDE SEQUENCE [LARGE SCALE GENOMIC DNA]</scope>
    <source>
        <strain evidence="4 5">JCM 16021</strain>
    </source>
</reference>
<dbReference type="Pfam" id="PF13439">
    <property type="entry name" value="Glyco_transf_4"/>
    <property type="match status" value="1"/>
</dbReference>
<comment type="caution">
    <text evidence="4">The sequence shown here is derived from an EMBL/GenBank/DDBJ whole genome shotgun (WGS) entry which is preliminary data.</text>
</comment>
<dbReference type="PANTHER" id="PTHR12526">
    <property type="entry name" value="GLYCOSYLTRANSFERASE"/>
    <property type="match status" value="1"/>
</dbReference>
<organism evidence="4 5">
    <name type="scientific">Nocardioides bigeumensis</name>
    <dbReference type="NCBI Taxonomy" id="433657"/>
    <lineage>
        <taxon>Bacteria</taxon>
        <taxon>Bacillati</taxon>
        <taxon>Actinomycetota</taxon>
        <taxon>Actinomycetes</taxon>
        <taxon>Propionibacteriales</taxon>
        <taxon>Nocardioidaceae</taxon>
        <taxon>Nocardioides</taxon>
    </lineage>
</organism>
<dbReference type="CDD" id="cd03801">
    <property type="entry name" value="GT4_PimA-like"/>
    <property type="match status" value="1"/>
</dbReference>
<dbReference type="InterPro" id="IPR028098">
    <property type="entry name" value="Glyco_trans_4-like_N"/>
</dbReference>
<evidence type="ECO:0000256" key="1">
    <source>
        <dbReference type="ARBA" id="ARBA00022676"/>
    </source>
</evidence>
<keyword evidence="2" id="KW-0808">Transferase</keyword>
<sequence length="358" mass="37400">MVLGAAPGTRRALWVVPVSDLGGVARHVLDVAGHGLPGWDVVFLCPPGPLADRLREQDVEVVVAPFGPEHGLRASVRTMRSVLRRLRPAVVHAHLSYADVVAALVKPRGSVLVTTEHGIAADDAVYHGTTGRARVMALVHRARLRRVDVVLAVSRATAQAMKSKWGAGRVSVVRNGIDRPATDPAPGSAPASGLRLLSLARLAPEKRLPDLIDAFALVAADHADARLTIAGVGELEGALRRQSAALGLSDRIDLPGFLDPAKAMADHDVVAMLSVWENCSYTLLDAAAHGLGVVASAVGGNPEILPERCLVDADDPRAVAAALVTQARDLAARPGLGAWPDVAEMCTAIAASYSGPAR</sequence>
<dbReference type="Proteomes" id="UP001500575">
    <property type="component" value="Unassembled WGS sequence"/>
</dbReference>
<dbReference type="SUPFAM" id="SSF53756">
    <property type="entry name" value="UDP-Glycosyltransferase/glycogen phosphorylase"/>
    <property type="match status" value="1"/>
</dbReference>
<evidence type="ECO:0000313" key="4">
    <source>
        <dbReference type="EMBL" id="GAA2127134.1"/>
    </source>
</evidence>
<gene>
    <name evidence="4" type="ORF">GCM10009843_26250</name>
</gene>
<evidence type="ECO:0000313" key="5">
    <source>
        <dbReference type="Proteomes" id="UP001500575"/>
    </source>
</evidence>
<evidence type="ECO:0000256" key="2">
    <source>
        <dbReference type="ARBA" id="ARBA00022679"/>
    </source>
</evidence>
<protein>
    <recommendedName>
        <fullName evidence="3">Glycosyltransferase subfamily 4-like N-terminal domain-containing protein</fullName>
    </recommendedName>
</protein>
<evidence type="ECO:0000259" key="3">
    <source>
        <dbReference type="Pfam" id="PF13439"/>
    </source>
</evidence>
<dbReference type="Gene3D" id="3.40.50.2000">
    <property type="entry name" value="Glycogen Phosphorylase B"/>
    <property type="match status" value="2"/>
</dbReference>
<proteinExistence type="predicted"/>
<dbReference type="EMBL" id="BAAAQQ010000012">
    <property type="protein sequence ID" value="GAA2127134.1"/>
    <property type="molecule type" value="Genomic_DNA"/>
</dbReference>
<dbReference type="PANTHER" id="PTHR12526:SF510">
    <property type="entry name" value="D-INOSITOL 3-PHOSPHATE GLYCOSYLTRANSFERASE"/>
    <property type="match status" value="1"/>
</dbReference>